<evidence type="ECO:0000259" key="8">
    <source>
        <dbReference type="Pfam" id="PF00561"/>
    </source>
</evidence>
<proteinExistence type="inferred from homology"/>
<evidence type="ECO:0000256" key="5">
    <source>
        <dbReference type="ARBA" id="ARBA00051067"/>
    </source>
</evidence>
<comment type="catalytic activity">
    <reaction evidence="7">
        <text>(24S)-24,25-epoxycucurbitadienol + H2O = (24R)-24,25-dihydroxycucurbitadienol</text>
        <dbReference type="Rhea" id="RHEA:81855"/>
        <dbReference type="ChEBI" id="CHEBI:15377"/>
        <dbReference type="ChEBI" id="CHEBI:229949"/>
        <dbReference type="ChEBI" id="CHEBI:229950"/>
    </reaction>
    <physiologicalReaction direction="left-to-right" evidence="7">
        <dbReference type="Rhea" id="RHEA:81856"/>
    </physiologicalReaction>
</comment>
<sequence>MEGVEHRTVKANGINIHVAEKGQGPIILFLHGFPELWYSWRHQIHAFASLGYRALAPDLRGYGDSDAPADVGSYTCFHVVGHDWGAIIAWYLCLFRPDRVKALVNMSVPFLPRNPLQKPIQIFRALNRDNFYICRFQEPGMEAALAEIGPARVLKSALTSRKTGPPRLPEGQQAFAGTPDVLPSWLSEEEVNYYVSKYERTGFTGGLNYYRNMDLYVTFILNFTQTGNSQQPGLGVKSKCQVSLLWCNLDLTYNTMGFKEFMKNDEFRKHVPFLGEIVVMEGVGHCLHEEKPDEVNQHIHEFFQKF</sequence>
<dbReference type="PANTHER" id="PTHR43329">
    <property type="entry name" value="EPOXIDE HYDROLASE"/>
    <property type="match status" value="1"/>
</dbReference>
<evidence type="ECO:0000256" key="4">
    <source>
        <dbReference type="ARBA" id="ARBA00038334"/>
    </source>
</evidence>
<gene>
    <name evidence="9" type="ORF">PVL29_005486</name>
</gene>
<dbReference type="InterPro" id="IPR000073">
    <property type="entry name" value="AB_hydrolase_1"/>
</dbReference>
<accession>A0AA39A3A6</accession>
<evidence type="ECO:0000313" key="9">
    <source>
        <dbReference type="EMBL" id="KAJ9699642.1"/>
    </source>
</evidence>
<dbReference type="Pfam" id="PF00561">
    <property type="entry name" value="Abhydrolase_1"/>
    <property type="match status" value="1"/>
</dbReference>
<keyword evidence="3" id="KW-0378">Hydrolase</keyword>
<evidence type="ECO:0000256" key="1">
    <source>
        <dbReference type="ARBA" id="ARBA00004721"/>
    </source>
</evidence>
<comment type="catalytic activity">
    <reaction evidence="5">
        <text>an epoxide + H2O = an ethanediol</text>
        <dbReference type="Rhea" id="RHEA:19037"/>
        <dbReference type="ChEBI" id="CHEBI:15377"/>
        <dbReference type="ChEBI" id="CHEBI:32955"/>
        <dbReference type="ChEBI" id="CHEBI:140594"/>
        <dbReference type="EC" id="3.3.2.10"/>
    </reaction>
    <physiologicalReaction direction="left-to-right" evidence="5">
        <dbReference type="Rhea" id="RHEA:19038"/>
    </physiologicalReaction>
</comment>
<dbReference type="SUPFAM" id="SSF53474">
    <property type="entry name" value="alpha/beta-Hydrolases"/>
    <property type="match status" value="1"/>
</dbReference>
<dbReference type="Proteomes" id="UP001168098">
    <property type="component" value="Unassembled WGS sequence"/>
</dbReference>
<organism evidence="9 10">
    <name type="scientific">Vitis rotundifolia</name>
    <name type="common">Muscadine grape</name>
    <dbReference type="NCBI Taxonomy" id="103349"/>
    <lineage>
        <taxon>Eukaryota</taxon>
        <taxon>Viridiplantae</taxon>
        <taxon>Streptophyta</taxon>
        <taxon>Embryophyta</taxon>
        <taxon>Tracheophyta</taxon>
        <taxon>Spermatophyta</taxon>
        <taxon>Magnoliopsida</taxon>
        <taxon>eudicotyledons</taxon>
        <taxon>Gunneridae</taxon>
        <taxon>Pentapetalae</taxon>
        <taxon>rosids</taxon>
        <taxon>Vitales</taxon>
        <taxon>Vitaceae</taxon>
        <taxon>Viteae</taxon>
        <taxon>Vitis</taxon>
    </lineage>
</organism>
<dbReference type="InterPro" id="IPR000639">
    <property type="entry name" value="Epox_hydrolase-like"/>
</dbReference>
<name>A0AA39A3A6_VITRO</name>
<dbReference type="EMBL" id="JARBHA010000005">
    <property type="protein sequence ID" value="KAJ9699642.1"/>
    <property type="molecule type" value="Genomic_DNA"/>
</dbReference>
<dbReference type="EC" id="3.3.2.10" evidence="2"/>
<dbReference type="PRINTS" id="PR00412">
    <property type="entry name" value="EPOXHYDRLASE"/>
</dbReference>
<comment type="similarity">
    <text evidence="4">Belongs to the AB hydrolase superfamily. Epoxide hydrolase family.</text>
</comment>
<reference evidence="9 10" key="1">
    <citation type="journal article" date="2023" name="BMC Biotechnol.">
        <title>Vitis rotundifolia cv Carlos genome sequencing.</title>
        <authorList>
            <person name="Huff M."/>
            <person name="Hulse-Kemp A."/>
            <person name="Scheffler B."/>
            <person name="Youngblood R."/>
            <person name="Simpson S."/>
            <person name="Babiker E."/>
            <person name="Staton M."/>
        </authorList>
    </citation>
    <scope>NUCLEOTIDE SEQUENCE [LARGE SCALE GENOMIC DNA]</scope>
    <source>
        <tissue evidence="9">Leaf</tissue>
    </source>
</reference>
<evidence type="ECO:0000313" key="10">
    <source>
        <dbReference type="Proteomes" id="UP001168098"/>
    </source>
</evidence>
<dbReference type="InterPro" id="IPR029058">
    <property type="entry name" value="AB_hydrolase_fold"/>
</dbReference>
<dbReference type="FunFam" id="3.40.50.1820:FF:000161">
    <property type="entry name" value="Epoxide hydrolase"/>
    <property type="match status" value="1"/>
</dbReference>
<dbReference type="AlphaFoldDB" id="A0AA39A3A6"/>
<evidence type="ECO:0000256" key="6">
    <source>
        <dbReference type="ARBA" id="ARBA00058358"/>
    </source>
</evidence>
<dbReference type="Gene3D" id="3.40.50.1820">
    <property type="entry name" value="alpha/beta hydrolase"/>
    <property type="match status" value="1"/>
</dbReference>
<keyword evidence="10" id="KW-1185">Reference proteome</keyword>
<evidence type="ECO:0000256" key="2">
    <source>
        <dbReference type="ARBA" id="ARBA00013006"/>
    </source>
</evidence>
<evidence type="ECO:0000256" key="7">
    <source>
        <dbReference type="ARBA" id="ARBA00093212"/>
    </source>
</evidence>
<comment type="function">
    <text evidence="6">Epoxide hydrolase involved in the biosynthesis of cucurbitacin and mogroside tetracyclic triterpene natural products (e.g. siamenoside I and mogrosides IV, V and VI). Cucurbitacins have cytotoxic properties and exhibit deterrent taste as a defense barrier against herbivores. Mogrosides are nonsugar highly oxygenated compounds used as high-intensity zero-calorie sweeteners; they also possess pharmacological properties such as regulating immunity, lowering blood sugar and lipid levels, protecting the liver, and acting as antioxidants and antitumor agents. Catalyzes the hydrolysis of aromatic epoxide-containing substrates, such as the conversion of 24,25-epoxycucurbitadienol to 24,25-dihydroxycucurbitadienol.</text>
</comment>
<protein>
    <recommendedName>
        <fullName evidence="2">soluble epoxide hydrolase</fullName>
        <ecNumber evidence="2">3.3.2.10</ecNumber>
    </recommendedName>
</protein>
<comment type="caution">
    <text evidence="9">The sequence shown here is derived from an EMBL/GenBank/DDBJ whole genome shotgun (WGS) entry which is preliminary data.</text>
</comment>
<dbReference type="GO" id="GO:0004301">
    <property type="term" value="F:epoxide hydrolase activity"/>
    <property type="evidence" value="ECO:0007669"/>
    <property type="project" value="UniProtKB-EC"/>
</dbReference>
<comment type="pathway">
    <text evidence="1">Secondary metabolite biosynthesis; terpenoid biosynthesis.</text>
</comment>
<feature type="domain" description="AB hydrolase-1" evidence="8">
    <location>
        <begin position="25"/>
        <end position="110"/>
    </location>
</feature>
<evidence type="ECO:0000256" key="3">
    <source>
        <dbReference type="ARBA" id="ARBA00022801"/>
    </source>
</evidence>